<name>A0A0C9TUC1_SPHS4</name>
<dbReference type="EMBL" id="KN837206">
    <property type="protein sequence ID" value="KIJ33938.1"/>
    <property type="molecule type" value="Genomic_DNA"/>
</dbReference>
<dbReference type="OrthoDB" id="3049395at2759"/>
<sequence length="111" mass="12745">ILKPRRDALDYCNYRDIALECTVLKFITLLIDRGIRSWIEPSDILPPSQNGFRAKYRTCNNSFVLHYSIDKSAAADKILFAVFVDLTNAFPSTHRVTIWRKMQKLGVDGPI</sequence>
<dbReference type="AlphaFoldDB" id="A0A0C9TUC1"/>
<proteinExistence type="predicted"/>
<reference evidence="1 2" key="1">
    <citation type="submission" date="2014-06" db="EMBL/GenBank/DDBJ databases">
        <title>Evolutionary Origins and Diversification of the Mycorrhizal Mutualists.</title>
        <authorList>
            <consortium name="DOE Joint Genome Institute"/>
            <consortium name="Mycorrhizal Genomics Consortium"/>
            <person name="Kohler A."/>
            <person name="Kuo A."/>
            <person name="Nagy L.G."/>
            <person name="Floudas D."/>
            <person name="Copeland A."/>
            <person name="Barry K.W."/>
            <person name="Cichocki N."/>
            <person name="Veneault-Fourrey C."/>
            <person name="LaButti K."/>
            <person name="Lindquist E.A."/>
            <person name="Lipzen A."/>
            <person name="Lundell T."/>
            <person name="Morin E."/>
            <person name="Murat C."/>
            <person name="Riley R."/>
            <person name="Ohm R."/>
            <person name="Sun H."/>
            <person name="Tunlid A."/>
            <person name="Henrissat B."/>
            <person name="Grigoriev I.V."/>
            <person name="Hibbett D.S."/>
            <person name="Martin F."/>
        </authorList>
    </citation>
    <scope>NUCLEOTIDE SEQUENCE [LARGE SCALE GENOMIC DNA]</scope>
    <source>
        <strain evidence="1 2">SS14</strain>
    </source>
</reference>
<gene>
    <name evidence="1" type="ORF">M422DRAFT_106985</name>
</gene>
<feature type="non-terminal residue" evidence="1">
    <location>
        <position position="1"/>
    </location>
</feature>
<evidence type="ECO:0000313" key="1">
    <source>
        <dbReference type="EMBL" id="KIJ33938.1"/>
    </source>
</evidence>
<keyword evidence="2" id="KW-1185">Reference proteome</keyword>
<accession>A0A0C9TUC1</accession>
<dbReference type="HOGENOM" id="CLU_2164525_0_0_1"/>
<protein>
    <recommendedName>
        <fullName evidence="3">Reverse transcriptase domain-containing protein</fullName>
    </recommendedName>
</protein>
<feature type="non-terminal residue" evidence="1">
    <location>
        <position position="111"/>
    </location>
</feature>
<organism evidence="1 2">
    <name type="scientific">Sphaerobolus stellatus (strain SS14)</name>
    <dbReference type="NCBI Taxonomy" id="990650"/>
    <lineage>
        <taxon>Eukaryota</taxon>
        <taxon>Fungi</taxon>
        <taxon>Dikarya</taxon>
        <taxon>Basidiomycota</taxon>
        <taxon>Agaricomycotina</taxon>
        <taxon>Agaricomycetes</taxon>
        <taxon>Phallomycetidae</taxon>
        <taxon>Geastrales</taxon>
        <taxon>Sphaerobolaceae</taxon>
        <taxon>Sphaerobolus</taxon>
    </lineage>
</organism>
<evidence type="ECO:0000313" key="2">
    <source>
        <dbReference type="Proteomes" id="UP000054279"/>
    </source>
</evidence>
<evidence type="ECO:0008006" key="3">
    <source>
        <dbReference type="Google" id="ProtNLM"/>
    </source>
</evidence>
<dbReference type="Proteomes" id="UP000054279">
    <property type="component" value="Unassembled WGS sequence"/>
</dbReference>